<proteinExistence type="predicted"/>
<dbReference type="AlphaFoldDB" id="A0A0F9HLN2"/>
<protein>
    <submittedName>
        <fullName evidence="1">Uncharacterized protein</fullName>
    </submittedName>
</protein>
<name>A0A0F9HLN2_9ZZZZ</name>
<comment type="caution">
    <text evidence="1">The sequence shown here is derived from an EMBL/GenBank/DDBJ whole genome shotgun (WGS) entry which is preliminary data.</text>
</comment>
<accession>A0A0F9HLN2</accession>
<evidence type="ECO:0000313" key="1">
    <source>
        <dbReference type="EMBL" id="KKL76072.1"/>
    </source>
</evidence>
<organism evidence="1">
    <name type="scientific">marine sediment metagenome</name>
    <dbReference type="NCBI Taxonomy" id="412755"/>
    <lineage>
        <taxon>unclassified sequences</taxon>
        <taxon>metagenomes</taxon>
        <taxon>ecological metagenomes</taxon>
    </lineage>
</organism>
<dbReference type="EMBL" id="LAZR01024167">
    <property type="protein sequence ID" value="KKL76072.1"/>
    <property type="molecule type" value="Genomic_DNA"/>
</dbReference>
<gene>
    <name evidence="1" type="ORF">LCGC14_2048550</name>
</gene>
<sequence>MNSSIRPTSNINTVKPASISTLETIQLAYKKVKNAIQTPRGFVEKYAKAAKKNWPFVKDALQTPVKTTAKVREFASELFGV</sequence>
<reference evidence="1" key="1">
    <citation type="journal article" date="2015" name="Nature">
        <title>Complex archaea that bridge the gap between prokaryotes and eukaryotes.</title>
        <authorList>
            <person name="Spang A."/>
            <person name="Saw J.H."/>
            <person name="Jorgensen S.L."/>
            <person name="Zaremba-Niedzwiedzka K."/>
            <person name="Martijn J."/>
            <person name="Lind A.E."/>
            <person name="van Eijk R."/>
            <person name="Schleper C."/>
            <person name="Guy L."/>
            <person name="Ettema T.J."/>
        </authorList>
    </citation>
    <scope>NUCLEOTIDE SEQUENCE</scope>
</reference>